<feature type="transmembrane region" description="Helical" evidence="2">
    <location>
        <begin position="321"/>
        <end position="342"/>
    </location>
</feature>
<feature type="transmembrane region" description="Helical" evidence="2">
    <location>
        <begin position="485"/>
        <end position="502"/>
    </location>
</feature>
<dbReference type="OrthoDB" id="45313at2759"/>
<evidence type="ECO:0000256" key="2">
    <source>
        <dbReference type="SAM" id="Phobius"/>
    </source>
</evidence>
<keyword evidence="5" id="KW-1185">Reference proteome</keyword>
<proteinExistence type="predicted"/>
<dbReference type="AlphaFoldDB" id="A0A1J1I269"/>
<keyword evidence="2" id="KW-0812">Transmembrane</keyword>
<dbReference type="PANTHER" id="PTHR35270:SF2">
    <property type="entry name" value="FUSELESS, ISOFORM A"/>
    <property type="match status" value="1"/>
</dbReference>
<feature type="region of interest" description="Disordered" evidence="1">
    <location>
        <begin position="197"/>
        <end position="226"/>
    </location>
</feature>
<dbReference type="SUPFAM" id="SSF55961">
    <property type="entry name" value="Bet v1-like"/>
    <property type="match status" value="1"/>
</dbReference>
<dbReference type="GO" id="GO:0008289">
    <property type="term" value="F:lipid binding"/>
    <property type="evidence" value="ECO:0007669"/>
    <property type="project" value="InterPro"/>
</dbReference>
<feature type="domain" description="START" evidence="3">
    <location>
        <begin position="1"/>
        <end position="161"/>
    </location>
</feature>
<feature type="transmembrane region" description="Helical" evidence="2">
    <location>
        <begin position="291"/>
        <end position="309"/>
    </location>
</feature>
<evidence type="ECO:0000313" key="4">
    <source>
        <dbReference type="EMBL" id="CRK94389.1"/>
    </source>
</evidence>
<feature type="transmembrane region" description="Helical" evidence="2">
    <location>
        <begin position="407"/>
        <end position="428"/>
    </location>
</feature>
<dbReference type="PROSITE" id="PS50848">
    <property type="entry name" value="START"/>
    <property type="match status" value="1"/>
</dbReference>
<dbReference type="Gene3D" id="3.30.530.20">
    <property type="match status" value="1"/>
</dbReference>
<feature type="transmembrane region" description="Helical" evidence="2">
    <location>
        <begin position="531"/>
        <end position="551"/>
    </location>
</feature>
<evidence type="ECO:0000259" key="3">
    <source>
        <dbReference type="PROSITE" id="PS50848"/>
    </source>
</evidence>
<accession>A0A1J1I269</accession>
<dbReference type="Pfam" id="PF01852">
    <property type="entry name" value="START"/>
    <property type="match status" value="1"/>
</dbReference>
<organism evidence="4 5">
    <name type="scientific">Clunio marinus</name>
    <dbReference type="NCBI Taxonomy" id="568069"/>
    <lineage>
        <taxon>Eukaryota</taxon>
        <taxon>Metazoa</taxon>
        <taxon>Ecdysozoa</taxon>
        <taxon>Arthropoda</taxon>
        <taxon>Hexapoda</taxon>
        <taxon>Insecta</taxon>
        <taxon>Pterygota</taxon>
        <taxon>Neoptera</taxon>
        <taxon>Endopterygota</taxon>
        <taxon>Diptera</taxon>
        <taxon>Nematocera</taxon>
        <taxon>Chironomoidea</taxon>
        <taxon>Chironomidae</taxon>
        <taxon>Clunio</taxon>
    </lineage>
</organism>
<dbReference type="InterPro" id="IPR002913">
    <property type="entry name" value="START_lipid-bd_dom"/>
</dbReference>
<dbReference type="InterPro" id="IPR023393">
    <property type="entry name" value="START-like_dom_sf"/>
</dbReference>
<dbReference type="EMBL" id="CVRI01000038">
    <property type="protein sequence ID" value="CRK94389.1"/>
    <property type="molecule type" value="Genomic_DNA"/>
</dbReference>
<feature type="compositionally biased region" description="Polar residues" evidence="1">
    <location>
        <begin position="198"/>
        <end position="210"/>
    </location>
</feature>
<keyword evidence="2" id="KW-1133">Transmembrane helix</keyword>
<feature type="transmembrane region" description="Helical" evidence="2">
    <location>
        <begin position="572"/>
        <end position="595"/>
    </location>
</feature>
<keyword evidence="2" id="KW-0472">Membrane</keyword>
<dbReference type="Proteomes" id="UP000183832">
    <property type="component" value="Unassembled WGS sequence"/>
</dbReference>
<protein>
    <submittedName>
        <fullName evidence="4">CLUMA_CG007896, isoform B</fullName>
    </submittedName>
</protein>
<dbReference type="InterPro" id="IPR032751">
    <property type="entry name" value="Fuseless"/>
</dbReference>
<sequence>MVKIQTIFPDISSETLYDVLHDPDYRKVWDTHMLESLEIGLLNVNNDVGYYAMSCPPPLKPRDFVLQRSWLDTGPNGEQMLLSRSIPHKDFPPKKGYVRAITHITGFVLRSRLPETGCVLNYVAQCDPQGKLPPWLVNKVTHTLGPRMVKDLRKAALGYIEWKQNQSHFRKPWRDPEDITVPRILITDCWDPVEPVTEMSTPSAPSTPTLHSKPLKISSSKSNGSSLPCSVTNSPIVQKKSKKKFKFKFDNFNDSLVREAMQYKVSIPNERDLHCEEECAKVKSKWKKLNVYQHLASVILIPTVIVAFWRGTWDLQDHFHQFFPVIPTLIASLLAVSILELLRNSFIVKHLRILDDDSSFKVFKKNVLLSLYDIIYNLANVVAWRILWGHPEVEEFKLKENFIKKKFLNILDSLISLFVISPLVVGFWRGLWSNIENYDLHYGIFPIWQSFVVSLTVVILIYYCRPTLNVMIENKKNFKKINRRVTYRIFQYIFALSCIMVWRCTWEIVPILYVISYWRGTWEFMNLYPEIFPGMNCMIVGAIMHLCLALLREPLNGKYNSYTRSQKKSFISSCNLCIVKKIYTFVFSLGCIMHWRGGWSVMEDYLGPELIPAIIVSVVCFIPLILMRAVRNLVAPPMVIITDSKEFAFNFPTRYRIDIEIFIVFDKINERDRGRKKEREGTERSVKLRKKRFCGIEIAIAFE</sequence>
<dbReference type="Pfam" id="PF15993">
    <property type="entry name" value="Fuseless"/>
    <property type="match status" value="3"/>
</dbReference>
<name>A0A1J1I269_9DIPT</name>
<gene>
    <name evidence="4" type="primary">putative PCTP-like protein</name>
    <name evidence="4" type="ORF">CLUMA_CG007896</name>
</gene>
<feature type="transmembrane region" description="Helical" evidence="2">
    <location>
        <begin position="440"/>
        <end position="464"/>
    </location>
</feature>
<evidence type="ECO:0000313" key="5">
    <source>
        <dbReference type="Proteomes" id="UP000183832"/>
    </source>
</evidence>
<feature type="transmembrane region" description="Helical" evidence="2">
    <location>
        <begin position="610"/>
        <end position="630"/>
    </location>
</feature>
<evidence type="ECO:0000256" key="1">
    <source>
        <dbReference type="SAM" id="MobiDB-lite"/>
    </source>
</evidence>
<reference evidence="4 5" key="1">
    <citation type="submission" date="2015-04" db="EMBL/GenBank/DDBJ databases">
        <authorList>
            <person name="Syromyatnikov M.Y."/>
            <person name="Popov V.N."/>
        </authorList>
    </citation>
    <scope>NUCLEOTIDE SEQUENCE [LARGE SCALE GENOMIC DNA]</scope>
</reference>
<dbReference type="PANTHER" id="PTHR35270">
    <property type="entry name" value="FUSELESS, ISOFORM A"/>
    <property type="match status" value="1"/>
</dbReference>